<dbReference type="Proteomes" id="UP000245845">
    <property type="component" value="Unassembled WGS sequence"/>
</dbReference>
<dbReference type="EMBL" id="QGDL01000001">
    <property type="protein sequence ID" value="PWJ32299.1"/>
    <property type="molecule type" value="Genomic_DNA"/>
</dbReference>
<protein>
    <submittedName>
        <fullName evidence="2">AlpA family transcriptional regulator</fullName>
    </submittedName>
</protein>
<dbReference type="AlphaFoldDB" id="A0A2Y9C9K4"/>
<dbReference type="InterPro" id="IPR036388">
    <property type="entry name" value="WH-like_DNA-bd_sf"/>
</dbReference>
<sequence length="72" mass="8354">MDNLERWYTLQEIANHLGCSKDTIRNWIKKDTIPFHKVGRQYRFRVSEVDAWIESGKSADADKNNGGQEDGN</sequence>
<dbReference type="InterPro" id="IPR009061">
    <property type="entry name" value="DNA-bd_dom_put_sf"/>
</dbReference>
<accession>A0A2Y9C9K4</accession>
<evidence type="ECO:0000313" key="3">
    <source>
        <dbReference type="Proteomes" id="UP000245845"/>
    </source>
</evidence>
<dbReference type="Gene3D" id="1.10.10.10">
    <property type="entry name" value="Winged helix-like DNA-binding domain superfamily/Winged helix DNA-binding domain"/>
    <property type="match status" value="1"/>
</dbReference>
<keyword evidence="3" id="KW-1185">Reference proteome</keyword>
<dbReference type="NCBIfam" id="TIGR01764">
    <property type="entry name" value="excise"/>
    <property type="match status" value="1"/>
</dbReference>
<gene>
    <name evidence="2" type="ORF">A8806_101587</name>
</gene>
<proteinExistence type="predicted"/>
<dbReference type="InterPro" id="IPR010093">
    <property type="entry name" value="SinI_DNA-bd"/>
</dbReference>
<reference evidence="2 3" key="1">
    <citation type="submission" date="2018-05" db="EMBL/GenBank/DDBJ databases">
        <title>The Hungate 1000. A catalogue of reference genomes from the rumen microbiome.</title>
        <authorList>
            <person name="Kelly W."/>
        </authorList>
    </citation>
    <scope>NUCLEOTIDE SEQUENCE [LARGE SCALE GENOMIC DNA]</scope>
    <source>
        <strain evidence="2 3">NLAE-zl-C242</strain>
    </source>
</reference>
<dbReference type="InterPro" id="IPR041657">
    <property type="entry name" value="HTH_17"/>
</dbReference>
<dbReference type="RefSeq" id="WP_109729640.1">
    <property type="nucleotide sequence ID" value="NZ_BAAACK010000007.1"/>
</dbReference>
<dbReference type="GO" id="GO:0003677">
    <property type="term" value="F:DNA binding"/>
    <property type="evidence" value="ECO:0007669"/>
    <property type="project" value="InterPro"/>
</dbReference>
<organism evidence="2 3">
    <name type="scientific">Faecalicatena orotica</name>
    <dbReference type="NCBI Taxonomy" id="1544"/>
    <lineage>
        <taxon>Bacteria</taxon>
        <taxon>Bacillati</taxon>
        <taxon>Bacillota</taxon>
        <taxon>Clostridia</taxon>
        <taxon>Lachnospirales</taxon>
        <taxon>Lachnospiraceae</taxon>
        <taxon>Faecalicatena</taxon>
    </lineage>
</organism>
<comment type="caution">
    <text evidence="2">The sequence shown here is derived from an EMBL/GenBank/DDBJ whole genome shotgun (WGS) entry which is preliminary data.</text>
</comment>
<dbReference type="OrthoDB" id="26294at2"/>
<evidence type="ECO:0000313" key="2">
    <source>
        <dbReference type="EMBL" id="PWJ32299.1"/>
    </source>
</evidence>
<dbReference type="Pfam" id="PF12728">
    <property type="entry name" value="HTH_17"/>
    <property type="match status" value="1"/>
</dbReference>
<dbReference type="SUPFAM" id="SSF46955">
    <property type="entry name" value="Putative DNA-binding domain"/>
    <property type="match status" value="1"/>
</dbReference>
<evidence type="ECO:0000259" key="1">
    <source>
        <dbReference type="Pfam" id="PF12728"/>
    </source>
</evidence>
<feature type="domain" description="Helix-turn-helix" evidence="1">
    <location>
        <begin position="7"/>
        <end position="56"/>
    </location>
</feature>
<name>A0A2Y9C9K4_9FIRM</name>